<sequence length="152" mass="17920">MIHIQEPNNPWGVVNMDWVTSLPTGGEKHCNAFYFIIDRYRKTQIFLPFHRDDTDMYTAILIWNRVISHTCLFKHIISGRDSKFKSVLWTNWHKRLGTKLSFSTTYHPQTDGLAERIIKTLEEIIRKVCSYGLELEDSDLFTHDLYTLIEAL</sequence>
<dbReference type="PANTHER" id="PTHR37984">
    <property type="entry name" value="PROTEIN CBG26694"/>
    <property type="match status" value="1"/>
</dbReference>
<dbReference type="InterPro" id="IPR001584">
    <property type="entry name" value="Integrase_cat-core"/>
</dbReference>
<dbReference type="PROSITE" id="PS50994">
    <property type="entry name" value="INTEGRASE"/>
    <property type="match status" value="1"/>
</dbReference>
<comment type="caution">
    <text evidence="3">The sequence shown here is derived from an EMBL/GenBank/DDBJ whole genome shotgun (WGS) entry which is preliminary data.</text>
</comment>
<dbReference type="PANTHER" id="PTHR37984:SF5">
    <property type="entry name" value="PROTEIN NYNRIN-LIKE"/>
    <property type="match status" value="1"/>
</dbReference>
<dbReference type="Gene3D" id="3.30.420.10">
    <property type="entry name" value="Ribonuclease H-like superfamily/Ribonuclease H"/>
    <property type="match status" value="1"/>
</dbReference>
<dbReference type="OrthoDB" id="2273864at2759"/>
<dbReference type="InterPro" id="IPR050951">
    <property type="entry name" value="Retrovirus_Pol_polyprotein"/>
</dbReference>
<keyword evidence="1" id="KW-0694">RNA-binding</keyword>
<keyword evidence="4" id="KW-1185">Reference proteome</keyword>
<organism evidence="3 4">
    <name type="scientific">Austropuccinia psidii MF-1</name>
    <dbReference type="NCBI Taxonomy" id="1389203"/>
    <lineage>
        <taxon>Eukaryota</taxon>
        <taxon>Fungi</taxon>
        <taxon>Dikarya</taxon>
        <taxon>Basidiomycota</taxon>
        <taxon>Pucciniomycotina</taxon>
        <taxon>Pucciniomycetes</taxon>
        <taxon>Pucciniales</taxon>
        <taxon>Sphaerophragmiaceae</taxon>
        <taxon>Austropuccinia</taxon>
    </lineage>
</organism>
<dbReference type="InterPro" id="IPR036397">
    <property type="entry name" value="RNaseH_sf"/>
</dbReference>
<name>A0A9Q3DG82_9BASI</name>
<evidence type="ECO:0000313" key="3">
    <source>
        <dbReference type="EMBL" id="MBW0502485.1"/>
    </source>
</evidence>
<dbReference type="AlphaFoldDB" id="A0A9Q3DG82"/>
<gene>
    <name evidence="3" type="ORF">O181_042200</name>
</gene>
<dbReference type="SUPFAM" id="SSF53098">
    <property type="entry name" value="Ribonuclease H-like"/>
    <property type="match status" value="1"/>
</dbReference>
<dbReference type="GO" id="GO:0015074">
    <property type="term" value="P:DNA integration"/>
    <property type="evidence" value="ECO:0007669"/>
    <property type="project" value="InterPro"/>
</dbReference>
<evidence type="ECO:0000259" key="2">
    <source>
        <dbReference type="PROSITE" id="PS50994"/>
    </source>
</evidence>
<reference evidence="3" key="1">
    <citation type="submission" date="2021-03" db="EMBL/GenBank/DDBJ databases">
        <title>Draft genome sequence of rust myrtle Austropuccinia psidii MF-1, a brazilian biotype.</title>
        <authorList>
            <person name="Quecine M.C."/>
            <person name="Pachon D.M.R."/>
            <person name="Bonatelli M.L."/>
            <person name="Correr F.H."/>
            <person name="Franceschini L.M."/>
            <person name="Leite T.F."/>
            <person name="Margarido G.R.A."/>
            <person name="Almeida C.A."/>
            <person name="Ferrarezi J.A."/>
            <person name="Labate C.A."/>
        </authorList>
    </citation>
    <scope>NUCLEOTIDE SEQUENCE</scope>
    <source>
        <strain evidence="3">MF-1</strain>
    </source>
</reference>
<evidence type="ECO:0000313" key="4">
    <source>
        <dbReference type="Proteomes" id="UP000765509"/>
    </source>
</evidence>
<accession>A0A9Q3DG82</accession>
<dbReference type="GO" id="GO:0005634">
    <property type="term" value="C:nucleus"/>
    <property type="evidence" value="ECO:0007669"/>
    <property type="project" value="UniProtKB-ARBA"/>
</dbReference>
<protein>
    <recommendedName>
        <fullName evidence="2">Integrase catalytic domain-containing protein</fullName>
    </recommendedName>
</protein>
<proteinExistence type="predicted"/>
<evidence type="ECO:0000256" key="1">
    <source>
        <dbReference type="ARBA" id="ARBA00022884"/>
    </source>
</evidence>
<dbReference type="GO" id="GO:0003723">
    <property type="term" value="F:RNA binding"/>
    <property type="evidence" value="ECO:0007669"/>
    <property type="project" value="UniProtKB-KW"/>
</dbReference>
<dbReference type="InterPro" id="IPR012337">
    <property type="entry name" value="RNaseH-like_sf"/>
</dbReference>
<dbReference type="Proteomes" id="UP000765509">
    <property type="component" value="Unassembled WGS sequence"/>
</dbReference>
<feature type="domain" description="Integrase catalytic" evidence="2">
    <location>
        <begin position="6"/>
        <end position="152"/>
    </location>
</feature>
<dbReference type="EMBL" id="AVOT02016845">
    <property type="protein sequence ID" value="MBW0502485.1"/>
    <property type="molecule type" value="Genomic_DNA"/>
</dbReference>